<name>A0AB74QH29_CLODI</name>
<evidence type="ECO:0000313" key="3">
    <source>
        <dbReference type="Proteomes" id="UP000411588"/>
    </source>
</evidence>
<organism evidence="2 3">
    <name type="scientific">Clostridioides difficile</name>
    <name type="common">Peptoclostridium difficile</name>
    <dbReference type="NCBI Taxonomy" id="1496"/>
    <lineage>
        <taxon>Bacteria</taxon>
        <taxon>Bacillati</taxon>
        <taxon>Bacillota</taxon>
        <taxon>Clostridia</taxon>
        <taxon>Peptostreptococcales</taxon>
        <taxon>Peptostreptococcaceae</taxon>
        <taxon>Clostridioides</taxon>
    </lineage>
</organism>
<dbReference type="Proteomes" id="UP000411588">
    <property type="component" value="Unassembled WGS sequence"/>
</dbReference>
<accession>A0AB74QH29</accession>
<evidence type="ECO:0000256" key="1">
    <source>
        <dbReference type="SAM" id="Coils"/>
    </source>
</evidence>
<reference evidence="2 3" key="1">
    <citation type="submission" date="2019-02" db="EMBL/GenBank/DDBJ databases">
        <authorList>
            <consortium name="Pathogen Informatics"/>
        </authorList>
    </citation>
    <scope>NUCLEOTIDE SEQUENCE [LARGE SCALE GENOMIC DNA]</scope>
    <source>
        <strain evidence="3">clo34</strain>
    </source>
</reference>
<dbReference type="EMBL" id="CAADAN010000035">
    <property type="protein sequence ID" value="VFD36765.1"/>
    <property type="molecule type" value="Genomic_DNA"/>
</dbReference>
<sequence length="102" mass="11881">MKINLNDIPEGYKVAVIPILEAIKRAKEDEKELREYLKEIEECKKINISIVRKNGTKIPLTFTNKELNIRLKEEIKLAIKCIKEEATEIKELLIKMESEGNK</sequence>
<dbReference type="AlphaFoldDB" id="A0AB74QH29"/>
<comment type="caution">
    <text evidence="2">The sequence shown here is derived from an EMBL/GenBank/DDBJ whole genome shotgun (WGS) entry which is preliminary data.</text>
</comment>
<protein>
    <submittedName>
        <fullName evidence="2">Uncharacterized protein</fullName>
    </submittedName>
</protein>
<evidence type="ECO:0000313" key="2">
    <source>
        <dbReference type="EMBL" id="VFD36765.1"/>
    </source>
</evidence>
<proteinExistence type="predicted"/>
<feature type="coiled-coil region" evidence="1">
    <location>
        <begin position="72"/>
        <end position="99"/>
    </location>
</feature>
<gene>
    <name evidence="2" type="ORF">SAMEA1402399_04179</name>
</gene>
<dbReference type="RefSeq" id="WP_009894720.1">
    <property type="nucleotide sequence ID" value="NZ_CAADAJ010000002.1"/>
</dbReference>
<feature type="coiled-coil region" evidence="1">
    <location>
        <begin position="19"/>
        <end position="46"/>
    </location>
</feature>
<keyword evidence="1" id="KW-0175">Coiled coil</keyword>